<evidence type="ECO:0000313" key="9">
    <source>
        <dbReference type="Proteomes" id="UP001213000"/>
    </source>
</evidence>
<feature type="transmembrane region" description="Helical" evidence="6">
    <location>
        <begin position="203"/>
        <end position="225"/>
    </location>
</feature>
<dbReference type="PROSITE" id="PS50850">
    <property type="entry name" value="MFS"/>
    <property type="match status" value="1"/>
</dbReference>
<dbReference type="Gene3D" id="1.20.1250.20">
    <property type="entry name" value="MFS general substrate transporter like domains"/>
    <property type="match status" value="2"/>
</dbReference>
<dbReference type="PANTHER" id="PTHR43791">
    <property type="entry name" value="PERMEASE-RELATED"/>
    <property type="match status" value="1"/>
</dbReference>
<accession>A0AAD5VS72</accession>
<feature type="transmembrane region" description="Helical" evidence="6">
    <location>
        <begin position="311"/>
        <end position="331"/>
    </location>
</feature>
<evidence type="ECO:0000256" key="6">
    <source>
        <dbReference type="SAM" id="Phobius"/>
    </source>
</evidence>
<feature type="transmembrane region" description="Helical" evidence="6">
    <location>
        <begin position="135"/>
        <end position="158"/>
    </location>
</feature>
<comment type="caution">
    <text evidence="8">The sequence shown here is derived from an EMBL/GenBank/DDBJ whole genome shotgun (WGS) entry which is preliminary data.</text>
</comment>
<gene>
    <name evidence="8" type="ORF">NP233_g5782</name>
</gene>
<dbReference type="GO" id="GO:0022857">
    <property type="term" value="F:transmembrane transporter activity"/>
    <property type="evidence" value="ECO:0007669"/>
    <property type="project" value="InterPro"/>
</dbReference>
<feature type="transmembrane region" description="Helical" evidence="6">
    <location>
        <begin position="110"/>
        <end position="129"/>
    </location>
</feature>
<evidence type="ECO:0000256" key="5">
    <source>
        <dbReference type="ARBA" id="ARBA00023136"/>
    </source>
</evidence>
<dbReference type="InterPro" id="IPR011701">
    <property type="entry name" value="MFS"/>
</dbReference>
<feature type="transmembrane region" description="Helical" evidence="6">
    <location>
        <begin position="170"/>
        <end position="191"/>
    </location>
</feature>
<keyword evidence="3 6" id="KW-0812">Transmembrane</keyword>
<dbReference type="InterPro" id="IPR036259">
    <property type="entry name" value="MFS_trans_sf"/>
</dbReference>
<evidence type="ECO:0000256" key="2">
    <source>
        <dbReference type="ARBA" id="ARBA00022448"/>
    </source>
</evidence>
<feature type="transmembrane region" description="Helical" evidence="6">
    <location>
        <begin position="362"/>
        <end position="385"/>
    </location>
</feature>
<dbReference type="InterPro" id="IPR020846">
    <property type="entry name" value="MFS_dom"/>
</dbReference>
<evidence type="ECO:0000256" key="3">
    <source>
        <dbReference type="ARBA" id="ARBA00022692"/>
    </source>
</evidence>
<keyword evidence="2" id="KW-0813">Transport</keyword>
<evidence type="ECO:0000256" key="1">
    <source>
        <dbReference type="ARBA" id="ARBA00004141"/>
    </source>
</evidence>
<dbReference type="FunFam" id="1.20.1250.20:FF:000034">
    <property type="entry name" value="MFS general substrate transporter"/>
    <property type="match status" value="1"/>
</dbReference>
<sequence>MSKVKAEATISLSSTSSATEVAGATIMINPELESRVVRKLDRRILPILTVFFFLSYLDRTNIGNARVAGLEHDLGLTDRQYKIALTTLYVPYIVSEIPSNLILKHVGPRWLLPTILVIWGAITCLQGLVTSFSGLVAARFFIGMVEGPMLPSIVLYLSSFYTRQELGLRIATFFTSTSLAGAFSGLLAAAISRMDGIGGRRGWQWIFILEGLLTFVVGFSGYFLIPSTPAQAKFLTEEEQRTVAARIEKDRPALLNGGHFHMKEVGRALISPHVIMLILINFFNGTTIYGLAIFMPTIVNSLGFSPIRSQLLSVGPFAAGFVVTLFASWASDRYKSRTIPIACSSALAIIGYIIYLCTDHTYTLYGSLFLTASGVYSIPPVNSAWVSNNSEPHYRRATAIALAAVFTNCGGILSTWLFPSSEAPRYRSSVILNLVFIALLGLTAIVNGLMLHWFNVRKQDPVRRQELLAPYFESVKEDYESDFSREEEANKRAWLDLGDKHPDFKYVL</sequence>
<feature type="transmembrane region" description="Helical" evidence="6">
    <location>
        <begin position="397"/>
        <end position="418"/>
    </location>
</feature>
<protein>
    <recommendedName>
        <fullName evidence="7">Major facilitator superfamily (MFS) profile domain-containing protein</fullName>
    </recommendedName>
</protein>
<evidence type="ECO:0000256" key="4">
    <source>
        <dbReference type="ARBA" id="ARBA00022989"/>
    </source>
</evidence>
<keyword evidence="4 6" id="KW-1133">Transmembrane helix</keyword>
<feature type="transmembrane region" description="Helical" evidence="6">
    <location>
        <begin position="274"/>
        <end position="299"/>
    </location>
</feature>
<evidence type="ECO:0000313" key="8">
    <source>
        <dbReference type="EMBL" id="KAJ3568326.1"/>
    </source>
</evidence>
<dbReference type="Pfam" id="PF07690">
    <property type="entry name" value="MFS_1"/>
    <property type="match status" value="2"/>
</dbReference>
<feature type="transmembrane region" description="Helical" evidence="6">
    <location>
        <begin position="338"/>
        <end position="356"/>
    </location>
</feature>
<feature type="domain" description="Major facilitator superfamily (MFS) profile" evidence="7">
    <location>
        <begin position="44"/>
        <end position="459"/>
    </location>
</feature>
<reference evidence="8" key="1">
    <citation type="submission" date="2022-07" db="EMBL/GenBank/DDBJ databases">
        <title>Genome Sequence of Leucocoprinus birnbaumii.</title>
        <authorList>
            <person name="Buettner E."/>
        </authorList>
    </citation>
    <scope>NUCLEOTIDE SEQUENCE</scope>
    <source>
        <strain evidence="8">VT141</strain>
    </source>
</reference>
<comment type="subcellular location">
    <subcellularLocation>
        <location evidence="1">Membrane</location>
        <topology evidence="1">Multi-pass membrane protein</topology>
    </subcellularLocation>
</comment>
<evidence type="ECO:0000259" key="7">
    <source>
        <dbReference type="PROSITE" id="PS50850"/>
    </source>
</evidence>
<dbReference type="Proteomes" id="UP001213000">
    <property type="component" value="Unassembled WGS sequence"/>
</dbReference>
<keyword evidence="5 6" id="KW-0472">Membrane</keyword>
<dbReference type="FunFam" id="1.20.1250.20:FF:000013">
    <property type="entry name" value="MFS general substrate transporter"/>
    <property type="match status" value="1"/>
</dbReference>
<proteinExistence type="predicted"/>
<feature type="transmembrane region" description="Helical" evidence="6">
    <location>
        <begin position="430"/>
        <end position="454"/>
    </location>
</feature>
<keyword evidence="9" id="KW-1185">Reference proteome</keyword>
<dbReference type="PANTHER" id="PTHR43791:SF85">
    <property type="entry name" value="TRANSPORTER, PUTATIVE (AFU_ORTHOLOGUE AFUA_6G00710)-RELATED"/>
    <property type="match status" value="1"/>
</dbReference>
<dbReference type="EMBL" id="JANIEX010000352">
    <property type="protein sequence ID" value="KAJ3568326.1"/>
    <property type="molecule type" value="Genomic_DNA"/>
</dbReference>
<dbReference type="SUPFAM" id="SSF103473">
    <property type="entry name" value="MFS general substrate transporter"/>
    <property type="match status" value="1"/>
</dbReference>
<dbReference type="AlphaFoldDB" id="A0AAD5VS72"/>
<dbReference type="GO" id="GO:0016020">
    <property type="term" value="C:membrane"/>
    <property type="evidence" value="ECO:0007669"/>
    <property type="project" value="UniProtKB-SubCell"/>
</dbReference>
<name>A0AAD5VS72_9AGAR</name>
<organism evidence="8 9">
    <name type="scientific">Leucocoprinus birnbaumii</name>
    <dbReference type="NCBI Taxonomy" id="56174"/>
    <lineage>
        <taxon>Eukaryota</taxon>
        <taxon>Fungi</taxon>
        <taxon>Dikarya</taxon>
        <taxon>Basidiomycota</taxon>
        <taxon>Agaricomycotina</taxon>
        <taxon>Agaricomycetes</taxon>
        <taxon>Agaricomycetidae</taxon>
        <taxon>Agaricales</taxon>
        <taxon>Agaricineae</taxon>
        <taxon>Agaricaceae</taxon>
        <taxon>Leucocoprinus</taxon>
    </lineage>
</organism>